<accession>A0A6J5N5H2</accession>
<dbReference type="InterPro" id="IPR029052">
    <property type="entry name" value="Metallo-depent_PP-like"/>
</dbReference>
<evidence type="ECO:0000313" key="1">
    <source>
        <dbReference type="EMBL" id="CAB4153657.1"/>
    </source>
</evidence>
<dbReference type="SUPFAM" id="SSF56300">
    <property type="entry name" value="Metallo-dependent phosphatases"/>
    <property type="match status" value="1"/>
</dbReference>
<organism evidence="1">
    <name type="scientific">uncultured Caudovirales phage</name>
    <dbReference type="NCBI Taxonomy" id="2100421"/>
    <lineage>
        <taxon>Viruses</taxon>
        <taxon>Duplodnaviria</taxon>
        <taxon>Heunggongvirae</taxon>
        <taxon>Uroviricota</taxon>
        <taxon>Caudoviricetes</taxon>
        <taxon>Peduoviridae</taxon>
        <taxon>Maltschvirus</taxon>
        <taxon>Maltschvirus maltsch</taxon>
    </lineage>
</organism>
<sequence>MFLKKSLRKKQMNNNPDVKIILEYLEKYKHLPSLTLAKLIYKNNPESFATIGNIRSRINYYRGKSGKKHRKEITNKKFMEKESRPLNPFVLPESDAKKRIVYKLEGKKIGLLYDIHIPYHDVTALNLALMQIEKEGCDAIALVGDALDCYSLSTFEKDAKKRNFKEELYAMRQFLHMLRERFPDAHLYYKEGNHEDRYWRYMRLKAPELIDIDAFSFQELLHLDKNNVHYIEGKSKATFGKLNVFHGHEFPAGSGSPTSVSKSLYNKTKTDSVCGHHHQTSENQETNANGEIVMTYSVGCLCELSPDYMPFNRWNLGFGIAELINKKGDYKFTNYRIHDGKIK</sequence>
<proteinExistence type="predicted"/>
<reference evidence="1" key="1">
    <citation type="submission" date="2020-04" db="EMBL/GenBank/DDBJ databases">
        <authorList>
            <person name="Chiriac C."/>
            <person name="Salcher M."/>
            <person name="Ghai R."/>
            <person name="Kavagutti S V."/>
        </authorList>
    </citation>
    <scope>NUCLEOTIDE SEQUENCE</scope>
</reference>
<name>A0A6J5N5H2_9CAUD</name>
<protein>
    <submittedName>
        <fullName evidence="1">Calcineurin-like phosphoesterase domain, lpxH type</fullName>
    </submittedName>
</protein>
<dbReference type="EMBL" id="LR796597">
    <property type="protein sequence ID" value="CAB4153657.1"/>
    <property type="molecule type" value="Genomic_DNA"/>
</dbReference>
<dbReference type="Gene3D" id="3.60.21.10">
    <property type="match status" value="1"/>
</dbReference>
<gene>
    <name evidence="1" type="ORF">UFOVP636_16</name>
</gene>